<sequence length="128" mass="14051">MVIVANADAPIRIYCIGNACLVFGFSSIVLNTFKSFDFLGYFLVGHKANGNVAIPSISRPHVDIIAAFIFSDAQVCMQIIVYFVFAIYTVHMTILVISMQANLLDTDYNFICQSMFGIIAQPGISVIV</sequence>
<gene>
    <name evidence="2" type="ORF">SDC9_159941</name>
</gene>
<keyword evidence="1" id="KW-0472">Membrane</keyword>
<evidence type="ECO:0000313" key="2">
    <source>
        <dbReference type="EMBL" id="MPN12623.1"/>
    </source>
</evidence>
<accession>A0A645FK86</accession>
<feature type="transmembrane region" description="Helical" evidence="1">
    <location>
        <begin position="79"/>
        <end position="97"/>
    </location>
</feature>
<evidence type="ECO:0000256" key="1">
    <source>
        <dbReference type="SAM" id="Phobius"/>
    </source>
</evidence>
<protein>
    <submittedName>
        <fullName evidence="2">Uncharacterized protein</fullName>
    </submittedName>
</protein>
<reference evidence="2" key="1">
    <citation type="submission" date="2019-08" db="EMBL/GenBank/DDBJ databases">
        <authorList>
            <person name="Kucharzyk K."/>
            <person name="Murdoch R.W."/>
            <person name="Higgins S."/>
            <person name="Loffler F."/>
        </authorList>
    </citation>
    <scope>NUCLEOTIDE SEQUENCE</scope>
</reference>
<dbReference type="EMBL" id="VSSQ01059000">
    <property type="protein sequence ID" value="MPN12623.1"/>
    <property type="molecule type" value="Genomic_DNA"/>
</dbReference>
<name>A0A645FK86_9ZZZZ</name>
<keyword evidence="1" id="KW-0812">Transmembrane</keyword>
<dbReference type="AlphaFoldDB" id="A0A645FK86"/>
<keyword evidence="1" id="KW-1133">Transmembrane helix</keyword>
<proteinExistence type="predicted"/>
<organism evidence="2">
    <name type="scientific">bioreactor metagenome</name>
    <dbReference type="NCBI Taxonomy" id="1076179"/>
    <lineage>
        <taxon>unclassified sequences</taxon>
        <taxon>metagenomes</taxon>
        <taxon>ecological metagenomes</taxon>
    </lineage>
</organism>
<feature type="transmembrane region" description="Helical" evidence="1">
    <location>
        <begin position="12"/>
        <end position="33"/>
    </location>
</feature>
<comment type="caution">
    <text evidence="2">The sequence shown here is derived from an EMBL/GenBank/DDBJ whole genome shotgun (WGS) entry which is preliminary data.</text>
</comment>